<evidence type="ECO:0000256" key="7">
    <source>
        <dbReference type="NCBIfam" id="TIGR01068"/>
    </source>
</evidence>
<keyword evidence="3" id="KW-0479">Metal-binding</keyword>
<keyword evidence="10" id="KW-1185">Reference proteome</keyword>
<keyword evidence="4" id="KW-0249">Electron transport</keyword>
<keyword evidence="6" id="KW-0676">Redox-active center</keyword>
<dbReference type="SUPFAM" id="SSF52833">
    <property type="entry name" value="Thioredoxin-like"/>
    <property type="match status" value="1"/>
</dbReference>
<dbReference type="GO" id="GO:0046872">
    <property type="term" value="F:metal ion binding"/>
    <property type="evidence" value="ECO:0007669"/>
    <property type="project" value="UniProtKB-KW"/>
</dbReference>
<comment type="similarity">
    <text evidence="1">Belongs to the thioredoxin family.</text>
</comment>
<accession>A0A7X0NI98</accession>
<evidence type="ECO:0000256" key="2">
    <source>
        <dbReference type="ARBA" id="ARBA00022448"/>
    </source>
</evidence>
<evidence type="ECO:0000259" key="8">
    <source>
        <dbReference type="PROSITE" id="PS51352"/>
    </source>
</evidence>
<dbReference type="NCBIfam" id="NF008229">
    <property type="entry name" value="PRK10996.1"/>
    <property type="match status" value="1"/>
</dbReference>
<organism evidence="9 10">
    <name type="scientific">Thalassotalea piscium</name>
    <dbReference type="NCBI Taxonomy" id="1230533"/>
    <lineage>
        <taxon>Bacteria</taxon>
        <taxon>Pseudomonadati</taxon>
        <taxon>Pseudomonadota</taxon>
        <taxon>Gammaproteobacteria</taxon>
        <taxon>Alteromonadales</taxon>
        <taxon>Colwelliaceae</taxon>
        <taxon>Thalassotalea</taxon>
    </lineage>
</organism>
<dbReference type="GO" id="GO:0015035">
    <property type="term" value="F:protein-disulfide reductase activity"/>
    <property type="evidence" value="ECO:0007669"/>
    <property type="project" value="UniProtKB-UniRule"/>
</dbReference>
<evidence type="ECO:0000256" key="3">
    <source>
        <dbReference type="ARBA" id="ARBA00022723"/>
    </source>
</evidence>
<evidence type="ECO:0000313" key="10">
    <source>
        <dbReference type="Proteomes" id="UP000537141"/>
    </source>
</evidence>
<evidence type="ECO:0000313" key="9">
    <source>
        <dbReference type="EMBL" id="MBB6543978.1"/>
    </source>
</evidence>
<dbReference type="PROSITE" id="PS00194">
    <property type="entry name" value="THIOREDOXIN_1"/>
    <property type="match status" value="1"/>
</dbReference>
<name>A0A7X0NI98_9GAMM</name>
<dbReference type="EMBL" id="JACHHU010000022">
    <property type="protein sequence ID" value="MBB6543978.1"/>
    <property type="molecule type" value="Genomic_DNA"/>
</dbReference>
<dbReference type="GO" id="GO:0005829">
    <property type="term" value="C:cytosol"/>
    <property type="evidence" value="ECO:0007669"/>
    <property type="project" value="TreeGrafter"/>
</dbReference>
<dbReference type="Gene3D" id="2.30.30.380">
    <property type="entry name" value="Zn-finger domain of Sec23/24"/>
    <property type="match status" value="1"/>
</dbReference>
<dbReference type="InterPro" id="IPR017937">
    <property type="entry name" value="Thioredoxin_CS"/>
</dbReference>
<gene>
    <name evidence="9" type="ORF">HNQ55_002502</name>
</gene>
<evidence type="ECO:0000256" key="6">
    <source>
        <dbReference type="ARBA" id="ARBA00023284"/>
    </source>
</evidence>
<keyword evidence="5" id="KW-1015">Disulfide bond</keyword>
<dbReference type="Gene3D" id="3.40.30.10">
    <property type="entry name" value="Glutaredoxin"/>
    <property type="match status" value="1"/>
</dbReference>
<dbReference type="AlphaFoldDB" id="A0A7X0NI98"/>
<dbReference type="InterPro" id="IPR005746">
    <property type="entry name" value="Thioredoxin"/>
</dbReference>
<evidence type="ECO:0000256" key="1">
    <source>
        <dbReference type="ARBA" id="ARBA00008987"/>
    </source>
</evidence>
<dbReference type="CDD" id="cd02947">
    <property type="entry name" value="TRX_family"/>
    <property type="match status" value="1"/>
</dbReference>
<feature type="domain" description="Thioredoxin" evidence="8">
    <location>
        <begin position="8"/>
        <end position="140"/>
    </location>
</feature>
<dbReference type="PANTHER" id="PTHR45663">
    <property type="entry name" value="GEO12009P1"/>
    <property type="match status" value="1"/>
</dbReference>
<dbReference type="InterPro" id="IPR049299">
    <property type="entry name" value="Thio2_N"/>
</dbReference>
<dbReference type="Proteomes" id="UP000537141">
    <property type="component" value="Unassembled WGS sequence"/>
</dbReference>
<dbReference type="PANTHER" id="PTHR45663:SF40">
    <property type="entry name" value="THIOREDOXIN 2"/>
    <property type="match status" value="1"/>
</dbReference>
<reference evidence="9 10" key="1">
    <citation type="submission" date="2020-08" db="EMBL/GenBank/DDBJ databases">
        <title>Genomic Encyclopedia of Type Strains, Phase IV (KMG-IV): sequencing the most valuable type-strain genomes for metagenomic binning, comparative biology and taxonomic classification.</title>
        <authorList>
            <person name="Goeker M."/>
        </authorList>
    </citation>
    <scope>NUCLEOTIDE SEQUENCE [LARGE SCALE GENOMIC DNA]</scope>
    <source>
        <strain evidence="9 10">DSM 26287</strain>
    </source>
</reference>
<dbReference type="Pfam" id="PF21352">
    <property type="entry name" value="Zn_ribbon_Thio2"/>
    <property type="match status" value="1"/>
</dbReference>
<dbReference type="PROSITE" id="PS51352">
    <property type="entry name" value="THIOREDOXIN_2"/>
    <property type="match status" value="1"/>
</dbReference>
<sequence>MNITCAHCFATNRIPDNRDHQEAGCGKCKKTIYSPIPINLTNDSFYPFIERNDLPLIVDFWASWCGPCQNMAPIFNKVAQATDTILFAKVNTEQAQKVAAEANIRSLPTLIFFHLGKEIDRISGGLNEMQMKQWVIQCISKINSN</sequence>
<dbReference type="Pfam" id="PF00085">
    <property type="entry name" value="Thioredoxin"/>
    <property type="match status" value="1"/>
</dbReference>
<dbReference type="InterPro" id="IPR036249">
    <property type="entry name" value="Thioredoxin-like_sf"/>
</dbReference>
<keyword evidence="2" id="KW-0813">Transport</keyword>
<keyword evidence="9" id="KW-0560">Oxidoreductase</keyword>
<evidence type="ECO:0000256" key="5">
    <source>
        <dbReference type="ARBA" id="ARBA00023157"/>
    </source>
</evidence>
<comment type="caution">
    <text evidence="9">The sequence shown here is derived from an EMBL/GenBank/DDBJ whole genome shotgun (WGS) entry which is preliminary data.</text>
</comment>
<evidence type="ECO:0000256" key="4">
    <source>
        <dbReference type="ARBA" id="ARBA00022982"/>
    </source>
</evidence>
<dbReference type="RefSeq" id="WP_184424749.1">
    <property type="nucleotide sequence ID" value="NZ_AP027362.1"/>
</dbReference>
<proteinExistence type="inferred from homology"/>
<dbReference type="NCBIfam" id="TIGR01068">
    <property type="entry name" value="thioredoxin"/>
    <property type="match status" value="1"/>
</dbReference>
<dbReference type="PRINTS" id="PR00421">
    <property type="entry name" value="THIOREDOXIN"/>
</dbReference>
<dbReference type="InterPro" id="IPR013766">
    <property type="entry name" value="Thioredoxin_domain"/>
</dbReference>
<protein>
    <recommendedName>
        <fullName evidence="7">Thioredoxin</fullName>
    </recommendedName>
</protein>